<feature type="region of interest" description="Disordered" evidence="1">
    <location>
        <begin position="687"/>
        <end position="709"/>
    </location>
</feature>
<reference evidence="5 6" key="1">
    <citation type="submission" date="2022-04" db="EMBL/GenBank/DDBJ databases">
        <title>Leucobacter sp. isolated from rhizosphere of onion.</title>
        <authorList>
            <person name="Won M."/>
            <person name="Lee C.-M."/>
            <person name="Woen H.-Y."/>
            <person name="Kwon S.-W."/>
        </authorList>
    </citation>
    <scope>NUCLEOTIDE SEQUENCE [LARGE SCALE GENOMIC DNA]</scope>
    <source>
        <strain evidence="5 6">H25R-14</strain>
    </source>
</reference>
<dbReference type="RefSeq" id="WP_244685238.1">
    <property type="nucleotide sequence ID" value="NZ_CP095043.1"/>
</dbReference>
<proteinExistence type="predicted"/>
<accession>A0ABY4FUH7</accession>
<sequence>MFRQNSIARIASAMVTAAVVAGSLLFGAGTAHAEVPDSGTAQSTPVLEATLTLTPNEQVSATVTGAGFPTVDPAAADGTATVTVALVEQGADLAALASSPATVSVGVAPDGSLLSAGSEIQRPASEFDAAKRYEFVAWPSSVAPSQDVVLARVDATIDWQALFPAPAEAVAPEVDDTSVASEAPAPSTAPAPLVDTPAALAAGSSVLSADVREFAEDRIEVNVSGTGFEHVKALPGQTVPHVYLALVPKGIDLATVGQGGAFPNISVDVQLNGTISSGSTPLTDSLQNLDRTTSYEVISWPSRSNPTEANLYARTDAVIDWSVLSPEPEGPALQVDVSEIPGTGIEVDVTGSGFEDVKALPGQTTPHVYLALIPKGTDLADVGQGGSFPNVSVEIARDGTFPASTLEQSSGSLDRTKSYEVISWPSRSNPTEATLYVRADAVIDWDALFPEDVVALSAKITEASKTTGLSVKIEASNLPADTVGSTVTVAFVERGRAVTSSADIAASWTRTVTAERTIAVSSNVVPSRLDRTKTYDVRLFRGTEATQAVAQQLAATPVPVTEKQWEQVFGPRSTATVTVPKIAVVPSGLSVDVRATKLPSTLIYVAIIERGTESELTQDGGYAAFLYQPKVEHGAGNFNFVVPKTALDRKKSYEVLIWQSHSNPDASTIYGRADLKITDAQWDALQGTVPEKPTDPVAPAPAPTGSAAPGSLTWGISSGFADYTTNPSRAGGKSGGKIITSGVGGGTGGYLFPQAAGGAWDATTQTGSVQYSGVVTFTAHKGLMNETFSNPLITVSSATQGSISVSGRSFPLDLGSASKSVGPNGEVTWSGVPVAGAISGGDGSSGGSLAVDPLSFTVGSVSQVSFGATAVGGDDKPKRIAKATAPAFSGITVLTDAEKITPGGRIELEAPGFEASDEGVLVVLYGADGSGPIVLDEEAKANARGLVSWSGTLPKDLTGIHTITFQGSIDVGANIDILDEETTKKAAAEKRAKLETVQEAQSAGIAAPVAVSGGMATWEWWAGAGGLVAIAACMTLLVIRQRNLAP</sequence>
<organism evidence="5 6">
    <name type="scientific">Leucobacter rhizosphaerae</name>
    <dbReference type="NCBI Taxonomy" id="2932245"/>
    <lineage>
        <taxon>Bacteria</taxon>
        <taxon>Bacillati</taxon>
        <taxon>Actinomycetota</taxon>
        <taxon>Actinomycetes</taxon>
        <taxon>Micrococcales</taxon>
        <taxon>Microbacteriaceae</taxon>
        <taxon>Leucobacter</taxon>
    </lineage>
</organism>
<dbReference type="Pfam" id="PF04213">
    <property type="entry name" value="HtaA"/>
    <property type="match status" value="1"/>
</dbReference>
<evidence type="ECO:0000256" key="3">
    <source>
        <dbReference type="SAM" id="SignalP"/>
    </source>
</evidence>
<evidence type="ECO:0000259" key="4">
    <source>
        <dbReference type="Pfam" id="PF04213"/>
    </source>
</evidence>
<protein>
    <submittedName>
        <fullName evidence="5">HtaA domain-containing protein</fullName>
    </submittedName>
</protein>
<feature type="domain" description="Htaa" evidence="4">
    <location>
        <begin position="710"/>
        <end position="806"/>
    </location>
</feature>
<feature type="chain" id="PRO_5047036500" evidence="3">
    <location>
        <begin position="34"/>
        <end position="1046"/>
    </location>
</feature>
<keyword evidence="6" id="KW-1185">Reference proteome</keyword>
<evidence type="ECO:0000313" key="6">
    <source>
        <dbReference type="Proteomes" id="UP000831775"/>
    </source>
</evidence>
<evidence type="ECO:0000256" key="2">
    <source>
        <dbReference type="SAM" id="Phobius"/>
    </source>
</evidence>
<evidence type="ECO:0000256" key="1">
    <source>
        <dbReference type="SAM" id="MobiDB-lite"/>
    </source>
</evidence>
<evidence type="ECO:0000313" key="5">
    <source>
        <dbReference type="EMBL" id="UOQ59959.1"/>
    </source>
</evidence>
<keyword evidence="3" id="KW-0732">Signal</keyword>
<dbReference type="EMBL" id="CP095043">
    <property type="protein sequence ID" value="UOQ59959.1"/>
    <property type="molecule type" value="Genomic_DNA"/>
</dbReference>
<keyword evidence="2" id="KW-1133">Transmembrane helix</keyword>
<dbReference type="Proteomes" id="UP000831775">
    <property type="component" value="Chromosome"/>
</dbReference>
<keyword evidence="2" id="KW-0472">Membrane</keyword>
<feature type="signal peptide" evidence="3">
    <location>
        <begin position="1"/>
        <end position="33"/>
    </location>
</feature>
<feature type="transmembrane region" description="Helical" evidence="2">
    <location>
        <begin position="1020"/>
        <end position="1039"/>
    </location>
</feature>
<keyword evidence="2" id="KW-0812">Transmembrane</keyword>
<name>A0ABY4FUH7_9MICO</name>
<gene>
    <name evidence="5" type="ORF">MUN76_13045</name>
</gene>
<feature type="region of interest" description="Disordered" evidence="1">
    <location>
        <begin position="173"/>
        <end position="193"/>
    </location>
</feature>
<dbReference type="InterPro" id="IPR007331">
    <property type="entry name" value="Htaa"/>
</dbReference>